<feature type="region of interest" description="Disordered" evidence="1">
    <location>
        <begin position="47"/>
        <end position="85"/>
    </location>
</feature>
<dbReference type="AlphaFoldDB" id="A0A3L6NG48"/>
<dbReference type="EMBL" id="MRCU01000006">
    <property type="protein sequence ID" value="RKK16425.1"/>
    <property type="molecule type" value="Genomic_DNA"/>
</dbReference>
<protein>
    <submittedName>
        <fullName evidence="2">Uncharacterized protein</fullName>
    </submittedName>
</protein>
<dbReference type="Proteomes" id="UP000270866">
    <property type="component" value="Chromosome 8"/>
</dbReference>
<feature type="compositionally biased region" description="Low complexity" evidence="1">
    <location>
        <begin position="61"/>
        <end position="73"/>
    </location>
</feature>
<organism evidence="2">
    <name type="scientific">Fusarium oxysporum f. sp. cepae</name>
    <dbReference type="NCBI Taxonomy" id="396571"/>
    <lineage>
        <taxon>Eukaryota</taxon>
        <taxon>Fungi</taxon>
        <taxon>Dikarya</taxon>
        <taxon>Ascomycota</taxon>
        <taxon>Pezizomycotina</taxon>
        <taxon>Sordariomycetes</taxon>
        <taxon>Hypocreomycetidae</taxon>
        <taxon>Hypocreales</taxon>
        <taxon>Nectriaceae</taxon>
        <taxon>Fusarium</taxon>
        <taxon>Fusarium oxysporum species complex</taxon>
    </lineage>
</organism>
<comment type="caution">
    <text evidence="2">The sequence shown here is derived from an EMBL/GenBank/DDBJ whole genome shotgun (WGS) entry which is preliminary data.</text>
</comment>
<name>A0A3L6NG48_FUSOX</name>
<reference evidence="2" key="1">
    <citation type="journal article" date="2018" name="Sci. Rep.">
        <title>Characterisation of pathogen-specific regions and novel effector candidates in Fusarium oxysporum f. sp. cepae.</title>
        <authorList>
            <person name="Armitage A.D."/>
            <person name="Taylor A."/>
            <person name="Sobczyk M.K."/>
            <person name="Baxter L."/>
            <person name="Greenfield B.P."/>
            <person name="Bates H.J."/>
            <person name="Wilson F."/>
            <person name="Jackson A.C."/>
            <person name="Ott S."/>
            <person name="Harrison R.J."/>
            <person name="Clarkson J.P."/>
        </authorList>
    </citation>
    <scope>NUCLEOTIDE SEQUENCE [LARGE SCALE GENOMIC DNA]</scope>
    <source>
        <strain evidence="2">FoC_Fus2</strain>
    </source>
</reference>
<accession>A0A3L6NG48</accession>
<gene>
    <name evidence="2" type="ORF">BFJ65_g9988</name>
</gene>
<evidence type="ECO:0000313" key="2">
    <source>
        <dbReference type="EMBL" id="RKK16425.1"/>
    </source>
</evidence>
<evidence type="ECO:0000256" key="1">
    <source>
        <dbReference type="SAM" id="MobiDB-lite"/>
    </source>
</evidence>
<proteinExistence type="predicted"/>
<sequence length="260" mass="29231">MLCPAGRELSFPTLSHHISPITLCTISNHSLLSLYIQLPSHPSLKIPSSTTSVSGSDAGRSSPTPSLQSQSSLVESPCKCGSSKPDSPKIALEISEDQDDVFSDAVESVFEDEYPSIQFKALRARQYLRKHYSFYKESDYCKDFYGNWEAVKHPFSFLIIMANLYKKEQAEKDWPLEWEDESALTFFLDKIVANWMWNLSDGEVADVRGLAKIMGNLIKVSTDDKDALRRYRGEVSDFLAGLRPVTDFEQGVEEVIKAEA</sequence>